<organism evidence="2 3">
    <name type="scientific">Parafrankia soli</name>
    <dbReference type="NCBI Taxonomy" id="2599596"/>
    <lineage>
        <taxon>Bacteria</taxon>
        <taxon>Bacillati</taxon>
        <taxon>Actinomycetota</taxon>
        <taxon>Actinomycetes</taxon>
        <taxon>Frankiales</taxon>
        <taxon>Frankiaceae</taxon>
        <taxon>Parafrankia</taxon>
    </lineage>
</organism>
<keyword evidence="3" id="KW-1185">Reference proteome</keyword>
<dbReference type="Proteomes" id="UP000179769">
    <property type="component" value="Unassembled WGS sequence"/>
</dbReference>
<feature type="region of interest" description="Disordered" evidence="1">
    <location>
        <begin position="67"/>
        <end position="97"/>
    </location>
</feature>
<dbReference type="EMBL" id="MAXA01000240">
    <property type="protein sequence ID" value="OHV23258.1"/>
    <property type="molecule type" value="Genomic_DNA"/>
</dbReference>
<sequence length="97" mass="10397">MGRLTGWLARQAEKDAARDEQAARARRIGAHTARTDGAAAGLAAWARESTGATRNGRLQMPRVECGTCHTRRPRRADGRPAAHRHHGQPCPGGGPAR</sequence>
<gene>
    <name evidence="2" type="ORF">BBK14_24360</name>
</gene>
<protein>
    <submittedName>
        <fullName evidence="2">Uncharacterized protein</fullName>
    </submittedName>
</protein>
<evidence type="ECO:0000313" key="3">
    <source>
        <dbReference type="Proteomes" id="UP000179769"/>
    </source>
</evidence>
<dbReference type="AlphaFoldDB" id="A0A1S1PK51"/>
<name>A0A1S1PK51_9ACTN</name>
<evidence type="ECO:0000313" key="2">
    <source>
        <dbReference type="EMBL" id="OHV23258.1"/>
    </source>
</evidence>
<comment type="caution">
    <text evidence="2">The sequence shown here is derived from an EMBL/GenBank/DDBJ whole genome shotgun (WGS) entry which is preliminary data.</text>
</comment>
<proteinExistence type="predicted"/>
<accession>A0A1S1PK51</accession>
<dbReference type="RefSeq" id="WP_071065856.1">
    <property type="nucleotide sequence ID" value="NZ_MAXA01000240.1"/>
</dbReference>
<evidence type="ECO:0000256" key="1">
    <source>
        <dbReference type="SAM" id="MobiDB-lite"/>
    </source>
</evidence>
<reference evidence="3" key="1">
    <citation type="submission" date="2016-07" db="EMBL/GenBank/DDBJ databases">
        <title>Frankia sp. NRRL B-16219 Genome sequencing.</title>
        <authorList>
            <person name="Ghodhbane-Gtari F."/>
            <person name="Swanson E."/>
            <person name="Gueddou A."/>
            <person name="Louati M."/>
            <person name="Nouioui I."/>
            <person name="Hezbri K."/>
            <person name="Abebe-Akele F."/>
            <person name="Simpson S."/>
            <person name="Morris K."/>
            <person name="Thomas K."/>
            <person name="Gtari M."/>
            <person name="Tisa L.S."/>
        </authorList>
    </citation>
    <scope>NUCLEOTIDE SEQUENCE [LARGE SCALE GENOMIC DNA]</scope>
    <source>
        <strain evidence="3">NRRL B-16219</strain>
    </source>
</reference>